<dbReference type="InterPro" id="IPR020846">
    <property type="entry name" value="MFS_dom"/>
</dbReference>
<evidence type="ECO:0000256" key="5">
    <source>
        <dbReference type="SAM" id="MobiDB-lite"/>
    </source>
</evidence>
<evidence type="ECO:0000256" key="6">
    <source>
        <dbReference type="SAM" id="Phobius"/>
    </source>
</evidence>
<proteinExistence type="predicted"/>
<dbReference type="InterPro" id="IPR050382">
    <property type="entry name" value="MFS_Na/Anion_cotransporter"/>
</dbReference>
<evidence type="ECO:0000313" key="8">
    <source>
        <dbReference type="Proteomes" id="UP000694888"/>
    </source>
</evidence>
<dbReference type="PANTHER" id="PTHR11662:SF399">
    <property type="entry name" value="FI19708P1-RELATED"/>
    <property type="match status" value="1"/>
</dbReference>
<dbReference type="Pfam" id="PF07690">
    <property type="entry name" value="MFS_1"/>
    <property type="match status" value="1"/>
</dbReference>
<dbReference type="RefSeq" id="XP_012936170.1">
    <property type="nucleotide sequence ID" value="XM_013080716.1"/>
</dbReference>
<feature type="region of interest" description="Disordered" evidence="5">
    <location>
        <begin position="22"/>
        <end position="78"/>
    </location>
</feature>
<feature type="transmembrane region" description="Helical" evidence="6">
    <location>
        <begin position="387"/>
        <end position="406"/>
    </location>
</feature>
<feature type="transmembrane region" description="Helical" evidence="6">
    <location>
        <begin position="516"/>
        <end position="537"/>
    </location>
</feature>
<keyword evidence="2 6" id="KW-0812">Transmembrane</keyword>
<evidence type="ECO:0000313" key="9">
    <source>
        <dbReference type="RefSeq" id="XP_012936170.1"/>
    </source>
</evidence>
<accession>A0ABM0ZWW1</accession>
<dbReference type="InterPro" id="IPR036259">
    <property type="entry name" value="MFS_trans_sf"/>
</dbReference>
<feature type="transmembrane region" description="Helical" evidence="6">
    <location>
        <begin position="475"/>
        <end position="496"/>
    </location>
</feature>
<evidence type="ECO:0000256" key="3">
    <source>
        <dbReference type="ARBA" id="ARBA00022989"/>
    </source>
</evidence>
<name>A0ABM0ZWW1_APLCA</name>
<gene>
    <name evidence="9" type="primary">LOC101851028</name>
</gene>
<dbReference type="SUPFAM" id="SSF103473">
    <property type="entry name" value="MFS general substrate transporter"/>
    <property type="match status" value="1"/>
</dbReference>
<feature type="compositionally biased region" description="Basic and acidic residues" evidence="5">
    <location>
        <begin position="698"/>
        <end position="719"/>
    </location>
</feature>
<feature type="compositionally biased region" description="Basic and acidic residues" evidence="5">
    <location>
        <begin position="62"/>
        <end position="78"/>
    </location>
</feature>
<keyword evidence="8" id="KW-1185">Reference proteome</keyword>
<keyword evidence="3 6" id="KW-1133">Transmembrane helix</keyword>
<dbReference type="GeneID" id="101851028"/>
<dbReference type="InterPro" id="IPR011701">
    <property type="entry name" value="MFS"/>
</dbReference>
<evidence type="ECO:0000259" key="7">
    <source>
        <dbReference type="PROSITE" id="PS50850"/>
    </source>
</evidence>
<feature type="compositionally biased region" description="Gly residues" evidence="5">
    <location>
        <begin position="251"/>
        <end position="262"/>
    </location>
</feature>
<feature type="transmembrane region" description="Helical" evidence="6">
    <location>
        <begin position="644"/>
        <end position="664"/>
    </location>
</feature>
<feature type="transmembrane region" description="Helical" evidence="6">
    <location>
        <begin position="575"/>
        <end position="598"/>
    </location>
</feature>
<evidence type="ECO:0000256" key="2">
    <source>
        <dbReference type="ARBA" id="ARBA00022692"/>
    </source>
</evidence>
<feature type="transmembrane region" description="Helical" evidence="6">
    <location>
        <begin position="317"/>
        <end position="339"/>
    </location>
</feature>
<dbReference type="PANTHER" id="PTHR11662">
    <property type="entry name" value="SOLUTE CARRIER FAMILY 17"/>
    <property type="match status" value="1"/>
</dbReference>
<evidence type="ECO:0000256" key="1">
    <source>
        <dbReference type="ARBA" id="ARBA00004141"/>
    </source>
</evidence>
<feature type="transmembrane region" description="Helical" evidence="6">
    <location>
        <begin position="610"/>
        <end position="632"/>
    </location>
</feature>
<keyword evidence="4 6" id="KW-0472">Membrane</keyword>
<evidence type="ECO:0000256" key="4">
    <source>
        <dbReference type="ARBA" id="ARBA00023136"/>
    </source>
</evidence>
<organism evidence="8 9">
    <name type="scientific">Aplysia californica</name>
    <name type="common">California sea hare</name>
    <dbReference type="NCBI Taxonomy" id="6500"/>
    <lineage>
        <taxon>Eukaryota</taxon>
        <taxon>Metazoa</taxon>
        <taxon>Spiralia</taxon>
        <taxon>Lophotrochozoa</taxon>
        <taxon>Mollusca</taxon>
        <taxon>Gastropoda</taxon>
        <taxon>Heterobranchia</taxon>
        <taxon>Euthyneura</taxon>
        <taxon>Tectipleura</taxon>
        <taxon>Aplysiida</taxon>
        <taxon>Aplysioidea</taxon>
        <taxon>Aplysiidae</taxon>
        <taxon>Aplysia</taxon>
    </lineage>
</organism>
<feature type="transmembrane region" description="Helical" evidence="6">
    <location>
        <begin position="345"/>
        <end position="366"/>
    </location>
</feature>
<feature type="region of interest" description="Disordered" evidence="5">
    <location>
        <begin position="689"/>
        <end position="719"/>
    </location>
</feature>
<dbReference type="PROSITE" id="PS50850">
    <property type="entry name" value="MFS"/>
    <property type="match status" value="1"/>
</dbReference>
<feature type="transmembrane region" description="Helical" evidence="6">
    <location>
        <begin position="412"/>
        <end position="432"/>
    </location>
</feature>
<reference evidence="9" key="1">
    <citation type="submission" date="2025-08" db="UniProtKB">
        <authorList>
            <consortium name="RefSeq"/>
        </authorList>
    </citation>
    <scope>IDENTIFICATION</scope>
</reference>
<feature type="transmembrane region" description="Helical" evidence="6">
    <location>
        <begin position="549"/>
        <end position="569"/>
    </location>
</feature>
<comment type="subcellular location">
    <subcellularLocation>
        <location evidence="1">Membrane</location>
        <topology evidence="1">Multi-pass membrane protein</topology>
    </subcellularLocation>
</comment>
<dbReference type="Proteomes" id="UP000694888">
    <property type="component" value="Unplaced"/>
</dbReference>
<feature type="region of interest" description="Disordered" evidence="5">
    <location>
        <begin position="242"/>
        <end position="281"/>
    </location>
</feature>
<protein>
    <submittedName>
        <fullName evidence="9">Uncharacterized transporter slc-17.2</fullName>
    </submittedName>
</protein>
<feature type="domain" description="Major facilitator superfamily (MFS) profile" evidence="7">
    <location>
        <begin position="221"/>
        <end position="667"/>
    </location>
</feature>
<feature type="transmembrane region" description="Helical" evidence="6">
    <location>
        <begin position="290"/>
        <end position="310"/>
    </location>
</feature>
<dbReference type="Gene3D" id="1.20.1250.20">
    <property type="entry name" value="MFS general substrate transporter like domains"/>
    <property type="match status" value="2"/>
</dbReference>
<sequence length="719" mass="78221">MVRHVDDDGLGVSENLLNHANVTQHPLPEHGSEVNGSRLHHDPGANDVPTGSIKLQNNGYPKSHEGKTNSHKVVDKGPPRWRSQRYILAYFLLGGMMNIFFQRTNFSIAIICMVNHTAVAQLGRGRLHHNNNNTSLHELTGSPNNASNNTSRAHLLNLFHNQAGFGALNNNSSSVSSSTKNSSFLDYSLSSSNVTTFLSSGGGSGGDGDGDRSIRGGGFPYMMRNVSGDILRGVTTWKYNKDDSGERVDSGSGGGGGSGGGEDTCASRGAGGGEEKEDGPFVWDKTTQGLLLGALFWTYLLLTFPGYHLVRNRQKRHVIMVSMLVMSVTSLLIHGAALLSPWAVFVIKLIHGACTALTVIAFYGMWARWAPPSERASLLSLYNSGQMIANIAAFPTSALLCKYGFFGGWPSVFYVFGIIGIVWVVLFFFFTAETPEKQKFITEGEKLYITSSLPAASQSRAVKVPYGAIMTSPAVWALVCAQFSFTWGLFLFLSTLPQYMNEVLKFDVKSNGVFSMLPYIALMLVVQVSGPIADVLVKRRYLRVPWTRKLYLIIGNFTPAVILIALSFLDCTQSGLAIVLLTVAVGFSGFNMTGWLVYPYDIAPPYAPQIMAIGNSFACVPGILTPYVVAAITVDQTREQWQMVFFLTAGVLIAGALGFCILGTGNVQPWALRPVEDHVIKMIDLSRDQDETGVDENGCGKEGREKEGLDRSEEKDVDV</sequence>